<dbReference type="RefSeq" id="WP_272007145.1">
    <property type="nucleotide sequence ID" value="NZ_JAQNDN010000022.1"/>
</dbReference>
<evidence type="ECO:0000313" key="2">
    <source>
        <dbReference type="Proteomes" id="UP001217838"/>
    </source>
</evidence>
<keyword evidence="2" id="KW-1185">Reference proteome</keyword>
<name>A0ABT5BHX3_9BACT</name>
<sequence>MNSRAVTLRSEQERIDRFLASSGDAAARADLVTGDFWTFPMQDGRRSRGRLGMLRDMLNRARFWRPVVWGLCMACGPETSGATETTTGVVTTEAADAGTTGFELPPVSCSDDPTGAVSGMPDALCPDHETTNACCCFEDVGQQGMSSMGTASVCGVQALCPVIQLVCPGTAADCELSLLTVENPAAIDCALQALAAGATGRIAWLIDDVFTGYSHQQVELDLVGDGTMFRQGNSHIDQYNMVDDVDRRPLPDVGFFEDCLQAPDWRIRFDCVRQAAVCGPIETCLAGYEFSPEPED</sequence>
<organism evidence="1 2">
    <name type="scientific">Nannocystis radixulma</name>
    <dbReference type="NCBI Taxonomy" id="2995305"/>
    <lineage>
        <taxon>Bacteria</taxon>
        <taxon>Pseudomonadati</taxon>
        <taxon>Myxococcota</taxon>
        <taxon>Polyangia</taxon>
        <taxon>Nannocystales</taxon>
        <taxon>Nannocystaceae</taxon>
        <taxon>Nannocystis</taxon>
    </lineage>
</organism>
<protein>
    <submittedName>
        <fullName evidence="1">Uncharacterized protein</fullName>
    </submittedName>
</protein>
<gene>
    <name evidence="1" type="ORF">POL58_38615</name>
</gene>
<dbReference type="EMBL" id="JAQNDN010000022">
    <property type="protein sequence ID" value="MDC0673723.1"/>
    <property type="molecule type" value="Genomic_DNA"/>
</dbReference>
<accession>A0ABT5BHX3</accession>
<proteinExistence type="predicted"/>
<evidence type="ECO:0000313" key="1">
    <source>
        <dbReference type="EMBL" id="MDC0673723.1"/>
    </source>
</evidence>
<reference evidence="1 2" key="1">
    <citation type="submission" date="2022-11" db="EMBL/GenBank/DDBJ databases">
        <title>Minimal conservation of predation-associated metabolite biosynthetic gene clusters underscores biosynthetic potential of Myxococcota including descriptions for ten novel species: Archangium lansinium sp. nov., Myxococcus landrumus sp. nov., Nannocystis bai.</title>
        <authorList>
            <person name="Ahearne A."/>
            <person name="Stevens C."/>
            <person name="Dowd S."/>
        </authorList>
    </citation>
    <scope>NUCLEOTIDE SEQUENCE [LARGE SCALE GENOMIC DNA]</scope>
    <source>
        <strain evidence="1 2">NCELM</strain>
    </source>
</reference>
<comment type="caution">
    <text evidence="1">The sequence shown here is derived from an EMBL/GenBank/DDBJ whole genome shotgun (WGS) entry which is preliminary data.</text>
</comment>
<dbReference type="Proteomes" id="UP001217838">
    <property type="component" value="Unassembled WGS sequence"/>
</dbReference>